<gene>
    <name evidence="1" type="ORF">ACFP1K_27070</name>
</gene>
<dbReference type="EMBL" id="JBHSRF010000050">
    <property type="protein sequence ID" value="MFC6084852.1"/>
    <property type="molecule type" value="Genomic_DNA"/>
</dbReference>
<keyword evidence="2" id="KW-1185">Reference proteome</keyword>
<protein>
    <submittedName>
        <fullName evidence="1">Uncharacterized protein</fullName>
    </submittedName>
</protein>
<sequence length="636" mass="67905">MDPTIKECPDCAWPIEGDGSVSLPEARYLRDLRAVLRAALREDISCWFDEDTVARLMPAVREPSAGIPEFEERERRALITAAGQAGDHDWITPIRESEVLVSGFQKVVDGEPDATLVLQITAGGLLGHRIRPDGTTGVPRTEGPVLNLPWSSILPGLPDDPIARAFVLAGGVGTAGAACAGTAEIAAALRPVLPLEVNATAWSHVVAVQWMPGWPVLRRVLRCLRWPFEADVAFDVPGPGVTPDQVLEALCGRVPLAARYALVLADVSPRPGRAGAVRTSGEVELRDVPLFEAGTVAPASTVVAVEAPRAAGRRVCLPVVLSPSEASPGERTMICALNVPLTHGAPTRIAFDLVAPGEVRLRRPDRGAGRPFGRKDGRSWAALHREYEAWAGRDTPIDLVFAVELNAVTEEVFLRRREIVEGVVVQAQRAVLGDGMVEVALIGYRQHGLPEPCLAEPCELGAPDDAWQALGGWRWTGPPADPVSAAVEDAFEVAARTRWREGGDRFVITVGGRVPHVRSQVGDGGGYETRCVNGLAWREQMDEMREHGVRFLAVGDPAEAAGDPANAALPELQARHQREHAAGIWREIGADGYFKHVTASVTDLMSAVGLGGAEAEFPFAVPAAATPVARASGGTR</sequence>
<proteinExistence type="predicted"/>
<name>A0ABW1NRI7_9ACTN</name>
<dbReference type="RefSeq" id="WP_380758353.1">
    <property type="nucleotide sequence ID" value="NZ_JBHSRF010000050.1"/>
</dbReference>
<dbReference type="Proteomes" id="UP001596137">
    <property type="component" value="Unassembled WGS sequence"/>
</dbReference>
<accession>A0ABW1NRI7</accession>
<organism evidence="1 2">
    <name type="scientific">Sphaerisporangium aureirubrum</name>
    <dbReference type="NCBI Taxonomy" id="1544736"/>
    <lineage>
        <taxon>Bacteria</taxon>
        <taxon>Bacillati</taxon>
        <taxon>Actinomycetota</taxon>
        <taxon>Actinomycetes</taxon>
        <taxon>Streptosporangiales</taxon>
        <taxon>Streptosporangiaceae</taxon>
        <taxon>Sphaerisporangium</taxon>
    </lineage>
</organism>
<reference evidence="2" key="1">
    <citation type="journal article" date="2019" name="Int. J. Syst. Evol. Microbiol.">
        <title>The Global Catalogue of Microorganisms (GCM) 10K type strain sequencing project: providing services to taxonomists for standard genome sequencing and annotation.</title>
        <authorList>
            <consortium name="The Broad Institute Genomics Platform"/>
            <consortium name="The Broad Institute Genome Sequencing Center for Infectious Disease"/>
            <person name="Wu L."/>
            <person name="Ma J."/>
        </authorList>
    </citation>
    <scope>NUCLEOTIDE SEQUENCE [LARGE SCALE GENOMIC DNA]</scope>
    <source>
        <strain evidence="2">JCM 30346</strain>
    </source>
</reference>
<evidence type="ECO:0000313" key="1">
    <source>
        <dbReference type="EMBL" id="MFC6084852.1"/>
    </source>
</evidence>
<evidence type="ECO:0000313" key="2">
    <source>
        <dbReference type="Proteomes" id="UP001596137"/>
    </source>
</evidence>
<comment type="caution">
    <text evidence="1">The sequence shown here is derived from an EMBL/GenBank/DDBJ whole genome shotgun (WGS) entry which is preliminary data.</text>
</comment>